<accession>V8GBG1</accession>
<evidence type="ECO:0000313" key="2">
    <source>
        <dbReference type="EMBL" id="ETD73087.1"/>
    </source>
</evidence>
<dbReference type="EMBL" id="AYSV01000002">
    <property type="protein sequence ID" value="ETD73087.1"/>
    <property type="molecule type" value="Genomic_DNA"/>
</dbReference>
<keyword evidence="1" id="KW-0472">Membrane</keyword>
<feature type="transmembrane region" description="Helical" evidence="1">
    <location>
        <begin position="60"/>
        <end position="83"/>
    </location>
</feature>
<gene>
    <name evidence="2" type="ORF">V757_00285</name>
</gene>
<evidence type="ECO:0000256" key="1">
    <source>
        <dbReference type="SAM" id="Phobius"/>
    </source>
</evidence>
<keyword evidence="1" id="KW-0812">Transmembrane</keyword>
<dbReference type="AlphaFoldDB" id="V8GBG1"/>
<reference evidence="2 3" key="1">
    <citation type="submission" date="2013-11" db="EMBL/GenBank/DDBJ databases">
        <title>Genomic analysis of Pelistega sp. HM-7.</title>
        <authorList>
            <person name="Kumbhare S.V."/>
            <person name="Shetty S.A."/>
            <person name="Sharma O."/>
            <person name="Dhotre D.P."/>
        </authorList>
    </citation>
    <scope>NUCLEOTIDE SEQUENCE [LARGE SCALE GENOMIC DNA]</scope>
    <source>
        <strain evidence="2 3">HM-7</strain>
    </source>
</reference>
<name>V8GBG1_9BURK</name>
<dbReference type="RefSeq" id="WP_023948752.1">
    <property type="nucleotide sequence ID" value="NZ_AYSV01000002.1"/>
</dbReference>
<organism evidence="2 3">
    <name type="scientific">Pelistega indica</name>
    <dbReference type="NCBI Taxonomy" id="1414851"/>
    <lineage>
        <taxon>Bacteria</taxon>
        <taxon>Pseudomonadati</taxon>
        <taxon>Pseudomonadota</taxon>
        <taxon>Betaproteobacteria</taxon>
        <taxon>Burkholderiales</taxon>
        <taxon>Alcaligenaceae</taxon>
        <taxon>Pelistega</taxon>
    </lineage>
</organism>
<sequence length="85" mass="9643">MKANHNNNSAPVNAQYRLIKSDRESYSTRLAQDWTYTEQVQPRGLRHDLRQMSQSLSSNVGNGLMMLLWISIIPSISLFGTLAGY</sequence>
<comment type="caution">
    <text evidence="2">The sequence shown here is derived from an EMBL/GenBank/DDBJ whole genome shotgun (WGS) entry which is preliminary data.</text>
</comment>
<dbReference type="Proteomes" id="UP000018766">
    <property type="component" value="Unassembled WGS sequence"/>
</dbReference>
<proteinExistence type="predicted"/>
<keyword evidence="1" id="KW-1133">Transmembrane helix</keyword>
<keyword evidence="3" id="KW-1185">Reference proteome</keyword>
<protein>
    <submittedName>
        <fullName evidence="2">Uncharacterized protein</fullName>
    </submittedName>
</protein>
<evidence type="ECO:0000313" key="3">
    <source>
        <dbReference type="Proteomes" id="UP000018766"/>
    </source>
</evidence>